<proteinExistence type="predicted"/>
<comment type="caution">
    <text evidence="1">The sequence shown here is derived from an EMBL/GenBank/DDBJ whole genome shotgun (WGS) entry which is preliminary data.</text>
</comment>
<sequence length="114" mass="12255">CSNADTITIKVAEKGLVFSPQNSSVKRGDIVSFSFVNGKHNIVQSDNPGVCTNSTTATSRNYQILLVSSGIKSQGDKYDFTINQDDGAIYFFCNYGQHCLGGEWGAIYVGSTAN</sequence>
<dbReference type="Proteomes" id="UP000789920">
    <property type="component" value="Unassembled WGS sequence"/>
</dbReference>
<feature type="non-terminal residue" evidence="1">
    <location>
        <position position="114"/>
    </location>
</feature>
<organism evidence="1 2">
    <name type="scientific">Racocetra persica</name>
    <dbReference type="NCBI Taxonomy" id="160502"/>
    <lineage>
        <taxon>Eukaryota</taxon>
        <taxon>Fungi</taxon>
        <taxon>Fungi incertae sedis</taxon>
        <taxon>Mucoromycota</taxon>
        <taxon>Glomeromycotina</taxon>
        <taxon>Glomeromycetes</taxon>
        <taxon>Diversisporales</taxon>
        <taxon>Gigasporaceae</taxon>
        <taxon>Racocetra</taxon>
    </lineage>
</organism>
<gene>
    <name evidence="1" type="ORF">RPERSI_LOCUS14493</name>
</gene>
<accession>A0ACA9QLR5</accession>
<name>A0ACA9QLR5_9GLOM</name>
<evidence type="ECO:0000313" key="1">
    <source>
        <dbReference type="EMBL" id="CAG8754107.1"/>
    </source>
</evidence>
<reference evidence="1" key="1">
    <citation type="submission" date="2021-06" db="EMBL/GenBank/DDBJ databases">
        <authorList>
            <person name="Kallberg Y."/>
            <person name="Tangrot J."/>
            <person name="Rosling A."/>
        </authorList>
    </citation>
    <scope>NUCLEOTIDE SEQUENCE</scope>
    <source>
        <strain evidence="1">MA461A</strain>
    </source>
</reference>
<dbReference type="EMBL" id="CAJVQC010033501">
    <property type="protein sequence ID" value="CAG8754107.1"/>
    <property type="molecule type" value="Genomic_DNA"/>
</dbReference>
<protein>
    <submittedName>
        <fullName evidence="1">11436_t:CDS:1</fullName>
    </submittedName>
</protein>
<feature type="non-terminal residue" evidence="1">
    <location>
        <position position="1"/>
    </location>
</feature>
<evidence type="ECO:0000313" key="2">
    <source>
        <dbReference type="Proteomes" id="UP000789920"/>
    </source>
</evidence>
<keyword evidence="2" id="KW-1185">Reference proteome</keyword>